<dbReference type="AlphaFoldDB" id="Q231Y3"/>
<gene>
    <name evidence="2" type="ORF">TTHERM_00734140</name>
</gene>
<keyword evidence="1" id="KW-0175">Coiled coil</keyword>
<dbReference type="EMBL" id="GG662786">
    <property type="protein sequence ID" value="EAR91317.3"/>
    <property type="molecule type" value="Genomic_DNA"/>
</dbReference>
<organism evidence="2 3">
    <name type="scientific">Tetrahymena thermophila (strain SB210)</name>
    <dbReference type="NCBI Taxonomy" id="312017"/>
    <lineage>
        <taxon>Eukaryota</taxon>
        <taxon>Sar</taxon>
        <taxon>Alveolata</taxon>
        <taxon>Ciliophora</taxon>
        <taxon>Intramacronucleata</taxon>
        <taxon>Oligohymenophorea</taxon>
        <taxon>Hymenostomatida</taxon>
        <taxon>Tetrahymenina</taxon>
        <taxon>Tetrahymenidae</taxon>
        <taxon>Tetrahymena</taxon>
    </lineage>
</organism>
<protein>
    <submittedName>
        <fullName evidence="2">Kinase domain protein</fullName>
    </submittedName>
</protein>
<dbReference type="KEGG" id="tet:TTHERM_00734140"/>
<name>Q231Y3_TETTS</name>
<dbReference type="Gene3D" id="3.80.10.10">
    <property type="entry name" value="Ribonuclease Inhibitor"/>
    <property type="match status" value="3"/>
</dbReference>
<dbReference type="GeneID" id="7823281"/>
<dbReference type="Proteomes" id="UP000009168">
    <property type="component" value="Unassembled WGS sequence"/>
</dbReference>
<dbReference type="RefSeq" id="XP_001011562.3">
    <property type="nucleotide sequence ID" value="XM_001011562.3"/>
</dbReference>
<sequence length="522" mass="61243">MDIIDQPYMNQHSESNFKCPKHLNKNIEWIKLVEDSDPYALKCTKCLDKTEFVNYINIEDLLDSNYETIFEGWPFSQEPEILERLKEITSKASEVIEIKDKIRIFFKSIRMKIDSKLEVKQEEIFQFIDQYNKAQEEYNQIYQKEKLIDIVKSMNQDFEKQNQMLKEIIKENNLNYEINKQRLLNQINNFNKIINLDLDVYSRVEKKLCDVIENENWLLKICEQQQEISNLNNIFIAKCLDDLSQCINQNDVDIDLSQQLIKTEEAKIITRTLENNPNIIRFSLNLSKSQISADGFKGICSCLEKFQNIRCLKLNLSDLSVNLFNTANHVLIGVNSFNYNQYCQFWLSISNSIADVLQKLPNITELDLNLSQNEIGPEGLKKILCALQKCRKVTQLNLNLSNLFLQLQINSFTQRLMTLGSYEVQALAATLDAFKNFQSLNLNLSMNQIDDNGICCIADSLLKCNSIENLDLDLRYYLINQLNNRIIYQFFTKIFSLIFKFLRIFLNSIQIYFFIPFVLELN</sequence>
<dbReference type="SUPFAM" id="SSF52047">
    <property type="entry name" value="RNI-like"/>
    <property type="match status" value="1"/>
</dbReference>
<dbReference type="InParanoid" id="Q231Y3"/>
<reference evidence="3" key="1">
    <citation type="journal article" date="2006" name="PLoS Biol.">
        <title>Macronuclear genome sequence of the ciliate Tetrahymena thermophila, a model eukaryote.</title>
        <authorList>
            <person name="Eisen J.A."/>
            <person name="Coyne R.S."/>
            <person name="Wu M."/>
            <person name="Wu D."/>
            <person name="Thiagarajan M."/>
            <person name="Wortman J.R."/>
            <person name="Badger J.H."/>
            <person name="Ren Q."/>
            <person name="Amedeo P."/>
            <person name="Jones K.M."/>
            <person name="Tallon L.J."/>
            <person name="Delcher A.L."/>
            <person name="Salzberg S.L."/>
            <person name="Silva J.C."/>
            <person name="Haas B.J."/>
            <person name="Majoros W.H."/>
            <person name="Farzad M."/>
            <person name="Carlton J.M."/>
            <person name="Smith R.K. Jr."/>
            <person name="Garg J."/>
            <person name="Pearlman R.E."/>
            <person name="Karrer K.M."/>
            <person name="Sun L."/>
            <person name="Manning G."/>
            <person name="Elde N.C."/>
            <person name="Turkewitz A.P."/>
            <person name="Asai D.J."/>
            <person name="Wilkes D.E."/>
            <person name="Wang Y."/>
            <person name="Cai H."/>
            <person name="Collins K."/>
            <person name="Stewart B.A."/>
            <person name="Lee S.R."/>
            <person name="Wilamowska K."/>
            <person name="Weinberg Z."/>
            <person name="Ruzzo W.L."/>
            <person name="Wloga D."/>
            <person name="Gaertig J."/>
            <person name="Frankel J."/>
            <person name="Tsao C.-C."/>
            <person name="Gorovsky M.A."/>
            <person name="Keeling P.J."/>
            <person name="Waller R.F."/>
            <person name="Patron N.J."/>
            <person name="Cherry J.M."/>
            <person name="Stover N.A."/>
            <person name="Krieger C.J."/>
            <person name="del Toro C."/>
            <person name="Ryder H.F."/>
            <person name="Williamson S.C."/>
            <person name="Barbeau R.A."/>
            <person name="Hamilton E.P."/>
            <person name="Orias E."/>
        </authorList>
    </citation>
    <scope>NUCLEOTIDE SEQUENCE [LARGE SCALE GENOMIC DNA]</scope>
    <source>
        <strain evidence="3">SB210</strain>
    </source>
</reference>
<dbReference type="HOGENOM" id="CLU_298199_0_0_1"/>
<evidence type="ECO:0000313" key="3">
    <source>
        <dbReference type="Proteomes" id="UP000009168"/>
    </source>
</evidence>
<evidence type="ECO:0000313" key="2">
    <source>
        <dbReference type="EMBL" id="EAR91317.3"/>
    </source>
</evidence>
<keyword evidence="2" id="KW-0808">Transferase</keyword>
<feature type="coiled-coil region" evidence="1">
    <location>
        <begin position="117"/>
        <end position="186"/>
    </location>
</feature>
<keyword evidence="2" id="KW-0418">Kinase</keyword>
<accession>Q231Y3</accession>
<dbReference type="GO" id="GO:0016301">
    <property type="term" value="F:kinase activity"/>
    <property type="evidence" value="ECO:0007669"/>
    <property type="project" value="UniProtKB-KW"/>
</dbReference>
<proteinExistence type="predicted"/>
<dbReference type="InterPro" id="IPR032675">
    <property type="entry name" value="LRR_dom_sf"/>
</dbReference>
<keyword evidence="3" id="KW-1185">Reference proteome</keyword>
<evidence type="ECO:0000256" key="1">
    <source>
        <dbReference type="SAM" id="Coils"/>
    </source>
</evidence>